<name>A0ABT3ABW4_9ALTE</name>
<keyword evidence="3" id="KW-1185">Reference proteome</keyword>
<gene>
    <name evidence="2" type="ORF">OE749_15850</name>
</gene>
<dbReference type="EMBL" id="JAOWKX010000009">
    <property type="protein sequence ID" value="MCV2886167.1"/>
    <property type="molecule type" value="Genomic_DNA"/>
</dbReference>
<keyword evidence="1" id="KW-0732">Signal</keyword>
<protein>
    <submittedName>
        <fullName evidence="2">TonB-dependent receptor</fullName>
    </submittedName>
</protein>
<comment type="caution">
    <text evidence="2">The sequence shown here is derived from an EMBL/GenBank/DDBJ whole genome shotgun (WGS) entry which is preliminary data.</text>
</comment>
<reference evidence="2 3" key="1">
    <citation type="submission" date="2022-10" db="EMBL/GenBank/DDBJ databases">
        <title>Aestuariibacter sp. AA17 isolated from Montipora capitata coral fragment.</title>
        <authorList>
            <person name="Emsley S.A."/>
            <person name="Pfannmuller K.M."/>
            <person name="Loughran R.M."/>
            <person name="Shlafstein M."/>
            <person name="Papke E."/>
            <person name="Saw J.H."/>
            <person name="Ushijima B."/>
            <person name="Videau P."/>
        </authorList>
    </citation>
    <scope>NUCLEOTIDE SEQUENCE [LARGE SCALE GENOMIC DNA]</scope>
    <source>
        <strain evidence="2 3">AA17</strain>
    </source>
</reference>
<evidence type="ECO:0000256" key="1">
    <source>
        <dbReference type="SAM" id="SignalP"/>
    </source>
</evidence>
<feature type="chain" id="PRO_5046467990" evidence="1">
    <location>
        <begin position="22"/>
        <end position="389"/>
    </location>
</feature>
<sequence length="389" mass="44250">MKYHALVVIFILSYCCKTAFAADNWNIHGFVAQGIIQAEGSNFVNDEGDTSLELTEVGLNATYRINNKLRIAGQAVYLNGGNRFANGPRIDHLFLDWQMYNTLDSHVNLYLGKIKNYHRLHSATRDVPHTRPSIILAQSLYIDVFRDVNIGSDGALFKGLTTNRFGEWEFNWNYGVASISSDQTKLFFADGASGELDLAREHQGSIYWRPSESNWQFGSSFVNATFEYEQGENDPFADGQAQTKGHYFNARYFGEYYTITAEYIRLRSIVNGLIAPNVYSDTTGEGAYLEGQFYFTPTLSGLIRVDIYDRNVEDRSGERLAAQGIPAYFGYMDQLTLGLSWNIAPKWRLQGEVHRVKGTGRLAPIIVPDIANNNQEYWNIWALQLMYWF</sequence>
<dbReference type="RefSeq" id="WP_263713457.1">
    <property type="nucleotide sequence ID" value="NZ_JAOWKX010000009.1"/>
</dbReference>
<proteinExistence type="predicted"/>
<evidence type="ECO:0000313" key="3">
    <source>
        <dbReference type="Proteomes" id="UP001652504"/>
    </source>
</evidence>
<feature type="signal peptide" evidence="1">
    <location>
        <begin position="1"/>
        <end position="21"/>
    </location>
</feature>
<organism evidence="2 3">
    <name type="scientific">Fluctibacter corallii</name>
    <dbReference type="NCBI Taxonomy" id="2984329"/>
    <lineage>
        <taxon>Bacteria</taxon>
        <taxon>Pseudomonadati</taxon>
        <taxon>Pseudomonadota</taxon>
        <taxon>Gammaproteobacteria</taxon>
        <taxon>Alteromonadales</taxon>
        <taxon>Alteromonadaceae</taxon>
        <taxon>Fluctibacter</taxon>
    </lineage>
</organism>
<keyword evidence="2" id="KW-0675">Receptor</keyword>
<dbReference type="SUPFAM" id="SSF56935">
    <property type="entry name" value="Porins"/>
    <property type="match status" value="1"/>
</dbReference>
<dbReference type="Proteomes" id="UP001652504">
    <property type="component" value="Unassembled WGS sequence"/>
</dbReference>
<accession>A0ABT3ABW4</accession>
<evidence type="ECO:0000313" key="2">
    <source>
        <dbReference type="EMBL" id="MCV2886167.1"/>
    </source>
</evidence>